<evidence type="ECO:0000256" key="4">
    <source>
        <dbReference type="PROSITE-ProRule" id="PRU00335"/>
    </source>
</evidence>
<organism evidence="6 7">
    <name type="scientific">Saccharothrix yanglingensis</name>
    <dbReference type="NCBI Taxonomy" id="659496"/>
    <lineage>
        <taxon>Bacteria</taxon>
        <taxon>Bacillati</taxon>
        <taxon>Actinomycetota</taxon>
        <taxon>Actinomycetes</taxon>
        <taxon>Pseudonocardiales</taxon>
        <taxon>Pseudonocardiaceae</taxon>
        <taxon>Saccharothrix</taxon>
    </lineage>
</organism>
<dbReference type="RefSeq" id="WP_306746113.1">
    <property type="nucleotide sequence ID" value="NZ_NSDM01000005.1"/>
</dbReference>
<dbReference type="SUPFAM" id="SSF46689">
    <property type="entry name" value="Homeodomain-like"/>
    <property type="match status" value="1"/>
</dbReference>
<reference evidence="6 7" key="1">
    <citation type="submission" date="2017-06" db="EMBL/GenBank/DDBJ databases">
        <title>Cultured bacterium strain Saccharothrix yanglingensis Hhs.015.</title>
        <authorList>
            <person name="Xia Y."/>
        </authorList>
    </citation>
    <scope>NUCLEOTIDE SEQUENCE [LARGE SCALE GENOMIC DNA]</scope>
    <source>
        <strain evidence="6 7">Hhs.015</strain>
    </source>
</reference>
<dbReference type="InterPro" id="IPR049445">
    <property type="entry name" value="TetR_SbtR-like_C"/>
</dbReference>
<dbReference type="SUPFAM" id="SSF48498">
    <property type="entry name" value="Tetracyclin repressor-like, C-terminal domain"/>
    <property type="match status" value="1"/>
</dbReference>
<dbReference type="Proteomes" id="UP001225605">
    <property type="component" value="Unassembled WGS sequence"/>
</dbReference>
<evidence type="ECO:0000259" key="5">
    <source>
        <dbReference type="PROSITE" id="PS50977"/>
    </source>
</evidence>
<feature type="DNA-binding region" description="H-T-H motif" evidence="4">
    <location>
        <begin position="42"/>
        <end position="61"/>
    </location>
</feature>
<protein>
    <submittedName>
        <fullName evidence="6">TetR family transcriptional regulator</fullName>
    </submittedName>
</protein>
<dbReference type="InterPro" id="IPR050109">
    <property type="entry name" value="HTH-type_TetR-like_transc_reg"/>
</dbReference>
<dbReference type="InterPro" id="IPR009057">
    <property type="entry name" value="Homeodomain-like_sf"/>
</dbReference>
<dbReference type="PANTHER" id="PTHR30055">
    <property type="entry name" value="HTH-TYPE TRANSCRIPTIONAL REGULATOR RUTR"/>
    <property type="match status" value="1"/>
</dbReference>
<keyword evidence="7" id="KW-1185">Reference proteome</keyword>
<keyword evidence="3" id="KW-0804">Transcription</keyword>
<dbReference type="Pfam" id="PF21597">
    <property type="entry name" value="TetR_C_43"/>
    <property type="match status" value="1"/>
</dbReference>
<dbReference type="Gene3D" id="1.10.357.10">
    <property type="entry name" value="Tetracycline Repressor, domain 2"/>
    <property type="match status" value="1"/>
</dbReference>
<name>A0ABU0WYL7_9PSEU</name>
<keyword evidence="2 4" id="KW-0238">DNA-binding</keyword>
<evidence type="ECO:0000256" key="2">
    <source>
        <dbReference type="ARBA" id="ARBA00023125"/>
    </source>
</evidence>
<evidence type="ECO:0000313" key="6">
    <source>
        <dbReference type="EMBL" id="MDQ2584956.1"/>
    </source>
</evidence>
<comment type="caution">
    <text evidence="6">The sequence shown here is derived from an EMBL/GenBank/DDBJ whole genome shotgun (WGS) entry which is preliminary data.</text>
</comment>
<proteinExistence type="predicted"/>
<accession>A0ABU0WYL7</accession>
<dbReference type="PRINTS" id="PR00455">
    <property type="entry name" value="HTHTETR"/>
</dbReference>
<dbReference type="InterPro" id="IPR036271">
    <property type="entry name" value="Tet_transcr_reg_TetR-rel_C_sf"/>
</dbReference>
<dbReference type="Pfam" id="PF00440">
    <property type="entry name" value="TetR_N"/>
    <property type="match status" value="1"/>
</dbReference>
<dbReference type="PANTHER" id="PTHR30055:SF234">
    <property type="entry name" value="HTH-TYPE TRANSCRIPTIONAL REGULATOR BETI"/>
    <property type="match status" value="1"/>
</dbReference>
<dbReference type="PROSITE" id="PS50977">
    <property type="entry name" value="HTH_TETR_2"/>
    <property type="match status" value="1"/>
</dbReference>
<feature type="domain" description="HTH tetR-type" evidence="5">
    <location>
        <begin position="20"/>
        <end position="79"/>
    </location>
</feature>
<evidence type="ECO:0000313" key="7">
    <source>
        <dbReference type="Proteomes" id="UP001225605"/>
    </source>
</evidence>
<evidence type="ECO:0000256" key="1">
    <source>
        <dbReference type="ARBA" id="ARBA00023015"/>
    </source>
</evidence>
<dbReference type="InterPro" id="IPR001647">
    <property type="entry name" value="HTH_TetR"/>
</dbReference>
<dbReference type="EMBL" id="NSDM01000005">
    <property type="protein sequence ID" value="MDQ2584956.1"/>
    <property type="molecule type" value="Genomic_DNA"/>
</dbReference>
<keyword evidence="1" id="KW-0805">Transcription regulation</keyword>
<sequence>MTAADEHDAPARRGRRADAERNRLAIIEAATEVLAEQGSAVDVREIAQRSGVGMGTLYRHFPTKDDLLGTILDREFTAWACAARQAASDTDDPRAALEGFFEQALANQGRHRAVVESYSGTWRGPAPDCTRLLNPVVDDLRARAQEAGVLRPDVTTGDLTLLLSSLTLVVQMTAERFPGAWRRQLRICLDGLGRVDVPPLPTA</sequence>
<evidence type="ECO:0000256" key="3">
    <source>
        <dbReference type="ARBA" id="ARBA00023163"/>
    </source>
</evidence>
<gene>
    <name evidence="6" type="ORF">CKY47_13380</name>
</gene>